<dbReference type="PANTHER" id="PTHR33768">
    <property type="entry name" value="MIP11318P"/>
    <property type="match status" value="1"/>
</dbReference>
<evidence type="ECO:0000256" key="1">
    <source>
        <dbReference type="ARBA" id="ARBA00008315"/>
    </source>
</evidence>
<feature type="region of interest" description="Disordered" evidence="2">
    <location>
        <begin position="147"/>
        <end position="190"/>
    </location>
</feature>
<evidence type="ECO:0000313" key="4">
    <source>
        <dbReference type="Proteomes" id="UP001165082"/>
    </source>
</evidence>
<dbReference type="SMART" id="SM00015">
    <property type="entry name" value="IQ"/>
    <property type="match status" value="2"/>
</dbReference>
<proteinExistence type="inferred from homology"/>
<gene>
    <name evidence="3" type="ORF">TrRE_jg4665</name>
</gene>
<accession>A0A9W7CIT0</accession>
<dbReference type="Pfam" id="PF13879">
    <property type="entry name" value="Hmw_CFAP97"/>
    <property type="match status" value="1"/>
</dbReference>
<evidence type="ECO:0000313" key="3">
    <source>
        <dbReference type="EMBL" id="GMI06906.1"/>
    </source>
</evidence>
<protein>
    <submittedName>
        <fullName evidence="3">Uncharacterized protein</fullName>
    </submittedName>
</protein>
<sequence>MTYSIKSGTKYHDHAHHAVPTPMPPANKLIQAKIESRNRRILKKRVQDAKGIVDVSAPESFRYARVNAKKVKIKEDRLHQIDVANTHLVDRMVSIAEGKGSVDSHLKLDPSFSIPVSMNIKSRVKEVERIERENWIIKKRLDKVTGSYSREFPESKTKGGPARKNSKGGGQRPRGPSRPSAMSPTPRGRKRMANNFLPLFTIGTRLGDLHVKMNIYDKRDGQVRIMIYEPLSSRQYPMDLNRDIMSRIVGEEGADLLTSKSAEAKLMWKNFASQLTLRPVSDDQPHVFKLVVDAPASGISDQGEAFQIVETEFEFADPTKKHEPQKHDAALMIQARFRGSSARKLVQEIEVRKTKQSGRKQKKKKAGSPKRKAKSPERRWSEKAEVEMIETYKAQSVIAKHVKGHLARKQTYEMK</sequence>
<dbReference type="InterPro" id="IPR038792">
    <property type="entry name" value="CFAP97D1/2"/>
</dbReference>
<dbReference type="InterPro" id="IPR000048">
    <property type="entry name" value="IQ_motif_EF-hand-BS"/>
</dbReference>
<feature type="non-terminal residue" evidence="3">
    <location>
        <position position="415"/>
    </location>
</feature>
<dbReference type="OrthoDB" id="2163395at2759"/>
<dbReference type="AlphaFoldDB" id="A0A9W7CIT0"/>
<feature type="region of interest" description="Disordered" evidence="2">
    <location>
        <begin position="1"/>
        <end position="26"/>
    </location>
</feature>
<keyword evidence="4" id="KW-1185">Reference proteome</keyword>
<comment type="similarity">
    <text evidence="1">Belongs to the CFAP97 family.</text>
</comment>
<dbReference type="PANTHER" id="PTHR33768:SF3">
    <property type="entry name" value="MIP11318P"/>
    <property type="match status" value="1"/>
</dbReference>
<dbReference type="Pfam" id="PF00612">
    <property type="entry name" value="IQ"/>
    <property type="match status" value="1"/>
</dbReference>
<dbReference type="PROSITE" id="PS50096">
    <property type="entry name" value="IQ"/>
    <property type="match status" value="2"/>
</dbReference>
<feature type="compositionally biased region" description="Basic and acidic residues" evidence="2">
    <location>
        <begin position="374"/>
        <end position="383"/>
    </location>
</feature>
<dbReference type="InterPro" id="IPR029488">
    <property type="entry name" value="Hmw/CFAP97"/>
</dbReference>
<feature type="compositionally biased region" description="Basic residues" evidence="2">
    <location>
        <begin position="354"/>
        <end position="373"/>
    </location>
</feature>
<name>A0A9W7CIT0_9STRA</name>
<dbReference type="Proteomes" id="UP001165082">
    <property type="component" value="Unassembled WGS sequence"/>
</dbReference>
<evidence type="ECO:0000256" key="2">
    <source>
        <dbReference type="SAM" id="MobiDB-lite"/>
    </source>
</evidence>
<reference evidence="3" key="1">
    <citation type="submission" date="2022-07" db="EMBL/GenBank/DDBJ databases">
        <title>Genome analysis of Parmales, a sister group of diatoms, reveals the evolutionary specialization of diatoms from phago-mixotrophs to photoautotrophs.</title>
        <authorList>
            <person name="Ban H."/>
            <person name="Sato S."/>
            <person name="Yoshikawa S."/>
            <person name="Kazumasa Y."/>
            <person name="Nakamura Y."/>
            <person name="Ichinomiya M."/>
            <person name="Saitoh K."/>
            <person name="Sato N."/>
            <person name="Blanc-Mathieu R."/>
            <person name="Endo H."/>
            <person name="Kuwata A."/>
            <person name="Ogata H."/>
        </authorList>
    </citation>
    <scope>NUCLEOTIDE SEQUENCE</scope>
</reference>
<dbReference type="EMBL" id="BRXZ01000183">
    <property type="protein sequence ID" value="GMI06906.1"/>
    <property type="molecule type" value="Genomic_DNA"/>
</dbReference>
<comment type="caution">
    <text evidence="3">The sequence shown here is derived from an EMBL/GenBank/DDBJ whole genome shotgun (WGS) entry which is preliminary data.</text>
</comment>
<feature type="region of interest" description="Disordered" evidence="2">
    <location>
        <begin position="351"/>
        <end position="383"/>
    </location>
</feature>
<organism evidence="3 4">
    <name type="scientific">Triparma retinervis</name>
    <dbReference type="NCBI Taxonomy" id="2557542"/>
    <lineage>
        <taxon>Eukaryota</taxon>
        <taxon>Sar</taxon>
        <taxon>Stramenopiles</taxon>
        <taxon>Ochrophyta</taxon>
        <taxon>Bolidophyceae</taxon>
        <taxon>Parmales</taxon>
        <taxon>Triparmaceae</taxon>
        <taxon>Triparma</taxon>
    </lineage>
</organism>